<protein>
    <submittedName>
        <fullName evidence="1">Uncharacterized protein</fullName>
    </submittedName>
</protein>
<accession>A0A6C0KWZ9</accession>
<sequence>MVFVTIITKSSKGDSQKSYIEGGGRIIFSILTNFKKVKIQNSKNRVMDKIITIQILCNINNINSFLQ</sequence>
<organism evidence="1">
    <name type="scientific">viral metagenome</name>
    <dbReference type="NCBI Taxonomy" id="1070528"/>
    <lineage>
        <taxon>unclassified sequences</taxon>
        <taxon>metagenomes</taxon>
        <taxon>organismal metagenomes</taxon>
    </lineage>
</organism>
<dbReference type="EMBL" id="MN741008">
    <property type="protein sequence ID" value="QHU22502.1"/>
    <property type="molecule type" value="Genomic_DNA"/>
</dbReference>
<evidence type="ECO:0000313" key="1">
    <source>
        <dbReference type="EMBL" id="QHU22502.1"/>
    </source>
</evidence>
<name>A0A6C0KWZ9_9ZZZZ</name>
<reference evidence="1" key="1">
    <citation type="journal article" date="2020" name="Nature">
        <title>Giant virus diversity and host interactions through global metagenomics.</title>
        <authorList>
            <person name="Schulz F."/>
            <person name="Roux S."/>
            <person name="Paez-Espino D."/>
            <person name="Jungbluth S."/>
            <person name="Walsh D.A."/>
            <person name="Denef V.J."/>
            <person name="McMahon K.D."/>
            <person name="Konstantinidis K.T."/>
            <person name="Eloe-Fadrosh E.A."/>
            <person name="Kyrpides N.C."/>
            <person name="Woyke T."/>
        </authorList>
    </citation>
    <scope>NUCLEOTIDE SEQUENCE</scope>
    <source>
        <strain evidence="1">GVMAG-S-ERX555907-102</strain>
    </source>
</reference>
<dbReference type="AlphaFoldDB" id="A0A6C0KWZ9"/>
<proteinExistence type="predicted"/>